<dbReference type="EnsemblMetazoa" id="tetur11g00980.1">
    <property type="protein sequence ID" value="tetur11g00980.1"/>
    <property type="gene ID" value="tetur11g00980"/>
</dbReference>
<proteinExistence type="predicted"/>
<dbReference type="Proteomes" id="UP000015104">
    <property type="component" value="Unassembled WGS sequence"/>
</dbReference>
<evidence type="ECO:0000313" key="1">
    <source>
        <dbReference type="EnsemblMetazoa" id="tetur11g00980.1"/>
    </source>
</evidence>
<evidence type="ECO:0008006" key="3">
    <source>
        <dbReference type="Google" id="ProtNLM"/>
    </source>
</evidence>
<sequence length="398" mass="45370">MTKPCAVFWDIENIDVPKGHTVASIVNLIRSAIIKPFNLEEIFFFCVCEHELPSYIGQSLTALDVNIIQAYYGDKDSADIKILDLIRKFVKFSGQDCTIIFLSDYADCYSTLSDDDNYDRTLSDLKKLHNVSIHLIRLANKTCSSNLDQIADYTFMLNDDVLKPVLKPVKSTGSPMYFISIKNFPLIFNINQLMDQLNTQTIGSIVNSAILYSKTICIVFLTGSREDCTKQNSVSNGTVQSTANICVLEEEMTKKLQYLFVITTNSEFKFTSGMISIIKLNLVQRDCPVCIEFEDKIWVAFDDLEKGKKVKARIDHIKFKMLHEYEDDFDVGVVMESIQKSPPEVTKMLANKLMNPKRSVRNVYLNSDAYPLGHFNYSYRKAVGMSISRYCQLNDSFK</sequence>
<dbReference type="AlphaFoldDB" id="T1KGJ1"/>
<accession>T1KGJ1</accession>
<dbReference type="EMBL" id="CAEY01000067">
    <property type="status" value="NOT_ANNOTATED_CDS"/>
    <property type="molecule type" value="Genomic_DNA"/>
</dbReference>
<dbReference type="STRING" id="32264.T1KGJ1"/>
<keyword evidence="2" id="KW-1185">Reference proteome</keyword>
<reference evidence="2" key="1">
    <citation type="submission" date="2011-08" db="EMBL/GenBank/DDBJ databases">
        <authorList>
            <person name="Rombauts S."/>
        </authorList>
    </citation>
    <scope>NUCLEOTIDE SEQUENCE</scope>
    <source>
        <strain evidence="2">London</strain>
    </source>
</reference>
<dbReference type="HOGENOM" id="CLU_1770440_0_0_1"/>
<organism evidence="1 2">
    <name type="scientific">Tetranychus urticae</name>
    <name type="common">Two-spotted spider mite</name>
    <dbReference type="NCBI Taxonomy" id="32264"/>
    <lineage>
        <taxon>Eukaryota</taxon>
        <taxon>Metazoa</taxon>
        <taxon>Ecdysozoa</taxon>
        <taxon>Arthropoda</taxon>
        <taxon>Chelicerata</taxon>
        <taxon>Arachnida</taxon>
        <taxon>Acari</taxon>
        <taxon>Acariformes</taxon>
        <taxon>Trombidiformes</taxon>
        <taxon>Prostigmata</taxon>
        <taxon>Eleutherengona</taxon>
        <taxon>Raphignathae</taxon>
        <taxon>Tetranychoidea</taxon>
        <taxon>Tetranychidae</taxon>
        <taxon>Tetranychus</taxon>
    </lineage>
</organism>
<reference evidence="1" key="2">
    <citation type="submission" date="2015-06" db="UniProtKB">
        <authorList>
            <consortium name="EnsemblMetazoa"/>
        </authorList>
    </citation>
    <scope>IDENTIFICATION</scope>
</reference>
<evidence type="ECO:0000313" key="2">
    <source>
        <dbReference type="Proteomes" id="UP000015104"/>
    </source>
</evidence>
<dbReference type="eggNOG" id="ENOG502RY8B">
    <property type="taxonomic scope" value="Eukaryota"/>
</dbReference>
<protein>
    <recommendedName>
        <fullName evidence="3">NYN domain-containing protein</fullName>
    </recommendedName>
</protein>
<name>T1KGJ1_TETUR</name>